<keyword evidence="4 7" id="KW-0560">Oxidoreductase</keyword>
<dbReference type="SUPFAM" id="SSF51395">
    <property type="entry name" value="FMN-linked oxidoreductases"/>
    <property type="match status" value="1"/>
</dbReference>
<dbReference type="GO" id="GO:0004460">
    <property type="term" value="F:L-lactate dehydrogenase (cytochrome) activity"/>
    <property type="evidence" value="ECO:0007669"/>
    <property type="project" value="UniProtKB-EC"/>
</dbReference>
<comment type="cofactor">
    <cofactor evidence="1">
        <name>FMN</name>
        <dbReference type="ChEBI" id="CHEBI:58210"/>
    </cofactor>
</comment>
<dbReference type="EMBL" id="JAFBCF010000001">
    <property type="protein sequence ID" value="MBM7797963.1"/>
    <property type="molecule type" value="Genomic_DNA"/>
</dbReference>
<dbReference type="Gene3D" id="3.20.20.70">
    <property type="entry name" value="Aldolase class I"/>
    <property type="match status" value="1"/>
</dbReference>
<evidence type="ECO:0000313" key="7">
    <source>
        <dbReference type="EMBL" id="MBM7797963.1"/>
    </source>
</evidence>
<dbReference type="PROSITE" id="PS51349">
    <property type="entry name" value="FMN_HYDROXY_ACID_DH_2"/>
    <property type="match status" value="1"/>
</dbReference>
<dbReference type="InterPro" id="IPR013785">
    <property type="entry name" value="Aldolase_TIM"/>
</dbReference>
<comment type="caution">
    <text evidence="7">The sequence shown here is derived from an EMBL/GenBank/DDBJ whole genome shotgun (WGS) entry which is preliminary data.</text>
</comment>
<comment type="similarity">
    <text evidence="5">Belongs to the FMN-dependent alpha-hydroxy acid dehydrogenase family.</text>
</comment>
<reference evidence="7 8" key="1">
    <citation type="submission" date="2021-01" db="EMBL/GenBank/DDBJ databases">
        <title>Sequencing the genomes of 1000 actinobacteria strains.</title>
        <authorList>
            <person name="Klenk H.-P."/>
        </authorList>
    </citation>
    <scope>NUCLEOTIDE SEQUENCE [LARGE SCALE GENOMIC DNA]</scope>
    <source>
        <strain evidence="7 8">DSM 18662</strain>
    </source>
</reference>
<evidence type="ECO:0000256" key="1">
    <source>
        <dbReference type="ARBA" id="ARBA00001917"/>
    </source>
</evidence>
<protein>
    <submittedName>
        <fullName evidence="7">L-lactate dehydrogenase (Cytochrome)</fullName>
        <ecNumber evidence="7">1.1.2.3</ecNumber>
    </submittedName>
</protein>
<organism evidence="7 8">
    <name type="scientific">Microlunatus panaciterrae</name>
    <dbReference type="NCBI Taxonomy" id="400768"/>
    <lineage>
        <taxon>Bacteria</taxon>
        <taxon>Bacillati</taxon>
        <taxon>Actinomycetota</taxon>
        <taxon>Actinomycetes</taxon>
        <taxon>Propionibacteriales</taxon>
        <taxon>Propionibacteriaceae</taxon>
        <taxon>Microlunatus</taxon>
    </lineage>
</organism>
<dbReference type="InterPro" id="IPR008259">
    <property type="entry name" value="FMN_hydac_DH_AS"/>
</dbReference>
<dbReference type="InterPro" id="IPR012133">
    <property type="entry name" value="Alpha-hydoxy_acid_DH_FMN"/>
</dbReference>
<dbReference type="CDD" id="cd02809">
    <property type="entry name" value="alpha_hydroxyacid_oxid_FMN"/>
    <property type="match status" value="1"/>
</dbReference>
<gene>
    <name evidence="7" type="ORF">JOE57_000884</name>
</gene>
<keyword evidence="3" id="KW-0288">FMN</keyword>
<dbReference type="PROSITE" id="PS00557">
    <property type="entry name" value="FMN_HYDROXY_ACID_DH_1"/>
    <property type="match status" value="1"/>
</dbReference>
<dbReference type="InterPro" id="IPR037396">
    <property type="entry name" value="FMN_HAD"/>
</dbReference>
<dbReference type="Pfam" id="PF01070">
    <property type="entry name" value="FMN_dh"/>
    <property type="match status" value="1"/>
</dbReference>
<sequence length="415" mass="44073">MPRMSAVSELARMLVAGGLSTDPLDRAPTVADVRALAKRRLPKMAFDFVDGGAGTETTLRANVSDLAEITLQPRSLVDVSQQSLTAEVAGQRLPMPLLLAPCGLIRVVGGDGELAAVRAAGKAGLTYTISTASSWSIEEIAAEATGPLWFQLYMWRSRDVISSLLHRATEAGCGALVVTVDVVVNAKRPRDHRNGMSIPPQVTLRNAAGVVRHPFWFASLLRGPPIGFRNLEGMAEGSSAMSHQDLVNTQLANVSATWDDIAWLRRQWEGPLFIKGITTVQDALLAASVGVDGIFVSNHGGRQLDGVSSSIRALPPIVDAVGDRLDVVLDSGIRSGGDVVKAVAIGAKAAAIGRSWVWGAAAAGDRGVTHVLDIYQQEISECLTLLGCTGIAELDRSFLRLPAAWSRSRSADPHR</sequence>
<dbReference type="PANTHER" id="PTHR10578">
    <property type="entry name" value="S -2-HYDROXY-ACID OXIDASE-RELATED"/>
    <property type="match status" value="1"/>
</dbReference>
<evidence type="ECO:0000256" key="3">
    <source>
        <dbReference type="ARBA" id="ARBA00022643"/>
    </source>
</evidence>
<evidence type="ECO:0000313" key="8">
    <source>
        <dbReference type="Proteomes" id="UP000704762"/>
    </source>
</evidence>
<evidence type="ECO:0000256" key="4">
    <source>
        <dbReference type="ARBA" id="ARBA00023002"/>
    </source>
</evidence>
<accession>A0ABS2RGV1</accession>
<name>A0ABS2RGV1_9ACTN</name>
<dbReference type="Proteomes" id="UP000704762">
    <property type="component" value="Unassembled WGS sequence"/>
</dbReference>
<dbReference type="EC" id="1.1.2.3" evidence="7"/>
<keyword evidence="2" id="KW-0285">Flavoprotein</keyword>
<evidence type="ECO:0000259" key="6">
    <source>
        <dbReference type="PROSITE" id="PS51349"/>
    </source>
</evidence>
<evidence type="ECO:0000256" key="5">
    <source>
        <dbReference type="ARBA" id="ARBA00024042"/>
    </source>
</evidence>
<dbReference type="PANTHER" id="PTHR10578:SF107">
    <property type="entry name" value="2-HYDROXYACID OXIDASE 1"/>
    <property type="match status" value="1"/>
</dbReference>
<keyword evidence="8" id="KW-1185">Reference proteome</keyword>
<dbReference type="PIRSF" id="PIRSF000138">
    <property type="entry name" value="Al-hdrx_acd_dh"/>
    <property type="match status" value="1"/>
</dbReference>
<feature type="domain" description="FMN hydroxy acid dehydrogenase" evidence="6">
    <location>
        <begin position="22"/>
        <end position="404"/>
    </location>
</feature>
<proteinExistence type="inferred from homology"/>
<dbReference type="InterPro" id="IPR000262">
    <property type="entry name" value="FMN-dep_DH"/>
</dbReference>
<evidence type="ECO:0000256" key="2">
    <source>
        <dbReference type="ARBA" id="ARBA00022630"/>
    </source>
</evidence>